<feature type="domain" description="DUF3645" evidence="10">
    <location>
        <begin position="2377"/>
        <end position="2409"/>
    </location>
</feature>
<evidence type="ECO:0000256" key="2">
    <source>
        <dbReference type="ARBA" id="ARBA00012759"/>
    </source>
</evidence>
<evidence type="ECO:0000256" key="5">
    <source>
        <dbReference type="ARBA" id="ARBA00022801"/>
    </source>
</evidence>
<evidence type="ECO:0000259" key="10">
    <source>
        <dbReference type="Pfam" id="PF12359"/>
    </source>
</evidence>
<keyword evidence="6" id="KW-0788">Thiol protease</keyword>
<evidence type="ECO:0000313" key="13">
    <source>
        <dbReference type="Proteomes" id="UP000007148"/>
    </source>
</evidence>
<dbReference type="OrthoDB" id="3182339at2759"/>
<evidence type="ECO:0000256" key="3">
    <source>
        <dbReference type="ARBA" id="ARBA00022670"/>
    </source>
</evidence>
<dbReference type="Proteomes" id="UP000007148">
    <property type="component" value="Unassembled WGS sequence"/>
</dbReference>
<feature type="coiled-coil region" evidence="7">
    <location>
        <begin position="591"/>
        <end position="625"/>
    </location>
</feature>
<dbReference type="Pfam" id="PF12340">
    <property type="entry name" value="DUF3638"/>
    <property type="match status" value="1"/>
</dbReference>
<dbReference type="InParanoid" id="G4TR11"/>
<sequence>MADPGTQEERMLYTIRHVFMPPKLPQEEEPDGAQKDLTLLGWVVDAATQFNERVNAAYSGDKAGTAAWAHTRKMLESAAFLHRHGTVRGNDLTKALSCMQIGDVLPLLIQAQNAGVIFRKITDSDISFEAFEVQIPAAKVTGTVGKLVVQYPANRRETFAADKNHIDPVSNVIEYLAKNEQDDALPHTRKGGSSHKETRDVASPRYITEGLAGILRAATTSITTPIPTTFIHKRINDHVLWKSANLPWRRSPMWLLIRVALQTTLEEFKVPTEMGYKAFMIFFMTLVIEKAPSIRQHAMPSHLLHFMNSKLARRLYKLGDVVEDRNASILQDSIATVQQISSLLETRWEEIKDEYAAKTQWKDFDLKRLEGCDALTFGSSNTYLHQVIGRKSSLEARSPPDCNAITQELISKCRERKAFDPDQLPNDLTGLEPDVALHDFEAWIGCHLPAWKVNSHRSILDCLSISKAIDMYREMALPAYKSKPDFLSVMHLCILELWVALDTIVTQWCPLLLEYSPEIPCDLLDPLLLPYREHLHRLFQVQNYLKARHRGTWQYGSRSVFSDINASSSFANRFFLLPLAQSLRDLRDTILQSWELKRRQKISELDRLNERYQDLIERSEALEHTETEIRDHWGDWISRHVKKRCEKCKLADSAQRLSITPLEETLPRNVHEAQAVIFELKCPKSFSIWRDVTRAIVLSVTKDKDNQESDLRPLDTYNPLQEFFMAAYPGQHVSLASSTKSISQSHYGEPQSIPATRAQIIKGHAGRWELFSIQHNSWIAQTGQSGLQEDLTFSVEGPYASLQKYVSHTSHSPNSIIAALDSCPRGLSPGEYLAFSHLRAGNSIQWLNIARALCAQNLSFSEYSVFALILQAIWQVGPEARSDLAHPLLRDAHQDLADEAFGRELTRELFIVLESMHGNWKQACYLGIVVAIALKLHSFTPLAGIKDLAYGVLEQSRRQAVAWIKQLTHSAANLQDAQEYHLAMTCAVLRWTFDLEVEGAMPFRTREDTVHYIHAGMVGSRIFARPSLHGGLSILVHRDRRLALKLLDHVEKACKRDQSILNDAVKQVWPSYSPSSSWTHVANRGSRWWSTTTAQRAGHTPLIIHLNLLDGILLINGKSSNVLPREIMCHAVYRELFQDQVSLFVYVFLFLTCLQDLDTIRTSSMTGMDYEVSYLGHEVGFMMSNFSFLSIFQIHLRLLKNNLIVRRVAAEGVEEFIPSVKLLGDLPSFFMTGHHFWYREKGNVVEIRPISHTWQCRHVRHWEMKIERKHSGISARMQESTGISPRRLVSPNSIVYQSLSKALRPLETDPLGLFVTLNEDPSKLYAYLPRHDLAFSLDTEGRLECQSAPGFFVQPDRRNLGCLFGLESILCLHQPAVAGDGMKVIIPKGTPSANLSKYGHPTVTVDFRNCGGCYTYDVDRAVGRLVGSRSVESDLFLILLHAFTSSILPDPLTQRTGTEEALTRLKSGSIFSTQTITSALRGHLDQLSGLTPSRSFYPHYLCVMETIEWHPVLSPQSQNSDFRQCVKAILAHWRRGLPFHREEEAVSELPELAGMDHLTARERYRDWTRPLDEHTGSDADVHHQSTDSLQSADSRKRELQAFRFTMLAQESMRGSKLTMRQELLQMVRGWKTVIGDQSWSWKRIHEWVTTSFDSPTATWCSLYELCRNTQWPAPFEAQSALGLLAYMKVDHNFLGGCIAIMRLRTLLPAVPDFEQLDLSAGCEWNSQNIRCIVKDAEKGFSQSDEYKIPKLKEETHKQHHRRRQTAYDLHLETALTQVVEEIQRMWPEIPDVVTLTPRRLLTTSSLHIPIRKKLIQWQENEGFLLFISQVERLLLQESGTEAKLREYRPLSPSFPPIKPFLRRVSLTSVLNTRYVPSIPSRRYHRRDSGHILPAACTKSRALSNLLTCLSSTQLRQDSLPQRYLRNLSQSVDSLEKFIRPELRTCPSREQLDAIFSAASEYYTRSRDAIMEQLAPETTKETLEQLAGMLPPISTHALLRQLSQAHRNELTPEWTSLLAAYAIIVNDMQRAIRMLQHQLYDRQRHLVADFYHQRRWDTEEYLDWLLVEIDGNFSVRENQAEIAMCMMHPDDHGVNNAVMQLNMGEGKSSVIIPAISASLADSQVLCRVVVPRAQTKQQLQILRRTLTDLPGRIIFSLPFNRNVPLDSTFATELMRYLSEMSRIGAVWLCEPEQLLSLKLLGLDKVMRMTTGLECGKSLIRLQLWLEENTRDILDESDDILNVKQQVIYTKLFGLFARFLSSNPSPEDERLYVKRSAHPAGFPLIRILSEKGREELLSFIKHSFEENDWSLPHSLLSHALQYVSQRVPPDGVEELIRSYCSDEDEYVMQTLLILRGLFSSDILLHALKDKRFRVHYGLDLSRTPVAIPFRAKDFPSLRSEFGHPDVTIVLTCLSYYYRGLDDDMIHRSIVQLLKSNTPDLTYEEWLTKCWVEVRQDLRSIRGINMEDQRGLKTHLYPLLRYNKTVIDFYLKEFIFPQYAKEFPQKLCSSGWDLAMDKIPSPNNDLAA</sequence>
<dbReference type="InterPro" id="IPR022105">
    <property type="entry name" value="DUF3645"/>
</dbReference>
<dbReference type="EC" id="3.4.19.12" evidence="2"/>
<dbReference type="Pfam" id="PF20255">
    <property type="entry name" value="DUF6606"/>
    <property type="match status" value="1"/>
</dbReference>
<feature type="domain" description="DUF3638" evidence="9">
    <location>
        <begin position="2053"/>
        <end position="2248"/>
    </location>
</feature>
<dbReference type="Pfam" id="PF12359">
    <property type="entry name" value="DUF3645"/>
    <property type="match status" value="1"/>
</dbReference>
<comment type="caution">
    <text evidence="12">The sequence shown here is derived from an EMBL/GenBank/DDBJ whole genome shotgun (WGS) entry which is preliminary data.</text>
</comment>
<keyword evidence="7" id="KW-0175">Coiled coil</keyword>
<dbReference type="STRING" id="1109443.G4TR11"/>
<keyword evidence="13" id="KW-1185">Reference proteome</keyword>
<dbReference type="eggNOG" id="ENOG502QUFK">
    <property type="taxonomic scope" value="Eukaryota"/>
</dbReference>
<gene>
    <name evidence="12" type="ORF">PIIN_07711</name>
</gene>
<comment type="catalytic activity">
    <reaction evidence="1">
        <text>Thiol-dependent hydrolysis of ester, thioester, amide, peptide and isopeptide bonds formed by the C-terminal Gly of ubiquitin (a 76-residue protein attached to proteins as an intracellular targeting signal).</text>
        <dbReference type="EC" id="3.4.19.12"/>
    </reaction>
</comment>
<name>G4TR11_SERID</name>
<feature type="compositionally biased region" description="Basic and acidic residues" evidence="8">
    <location>
        <begin position="1575"/>
        <end position="1585"/>
    </location>
</feature>
<dbReference type="HOGENOM" id="CLU_000211_1_0_1"/>
<evidence type="ECO:0000256" key="7">
    <source>
        <dbReference type="SAM" id="Coils"/>
    </source>
</evidence>
<dbReference type="EMBL" id="CAFZ01000250">
    <property type="protein sequence ID" value="CCA73756.1"/>
    <property type="molecule type" value="Genomic_DNA"/>
</dbReference>
<evidence type="ECO:0000256" key="8">
    <source>
        <dbReference type="SAM" id="MobiDB-lite"/>
    </source>
</evidence>
<organism evidence="12 13">
    <name type="scientific">Serendipita indica (strain DSM 11827)</name>
    <name type="common">Root endophyte fungus</name>
    <name type="synonym">Piriformospora indica</name>
    <dbReference type="NCBI Taxonomy" id="1109443"/>
    <lineage>
        <taxon>Eukaryota</taxon>
        <taxon>Fungi</taxon>
        <taxon>Dikarya</taxon>
        <taxon>Basidiomycota</taxon>
        <taxon>Agaricomycotina</taxon>
        <taxon>Agaricomycetes</taxon>
        <taxon>Sebacinales</taxon>
        <taxon>Serendipitaceae</taxon>
        <taxon>Serendipita</taxon>
    </lineage>
</organism>
<evidence type="ECO:0000256" key="1">
    <source>
        <dbReference type="ARBA" id="ARBA00000707"/>
    </source>
</evidence>
<dbReference type="InterPro" id="IPR051346">
    <property type="entry name" value="OTU_Deubiquitinase"/>
</dbReference>
<proteinExistence type="predicted"/>
<dbReference type="PANTHER" id="PTHR13367">
    <property type="entry name" value="UBIQUITIN THIOESTERASE"/>
    <property type="match status" value="1"/>
</dbReference>
<reference evidence="12 13" key="1">
    <citation type="journal article" date="2011" name="PLoS Pathog.">
        <title>Endophytic Life Strategies Decoded by Genome and Transcriptome Analyses of the Mutualistic Root Symbiont Piriformospora indica.</title>
        <authorList>
            <person name="Zuccaro A."/>
            <person name="Lahrmann U."/>
            <person name="Guldener U."/>
            <person name="Langen G."/>
            <person name="Pfiffi S."/>
            <person name="Biedenkopf D."/>
            <person name="Wong P."/>
            <person name="Samans B."/>
            <person name="Grimm C."/>
            <person name="Basiewicz M."/>
            <person name="Murat C."/>
            <person name="Martin F."/>
            <person name="Kogel K.H."/>
        </authorList>
    </citation>
    <scope>NUCLEOTIDE SEQUENCE [LARGE SCALE GENOMIC DNA]</scope>
    <source>
        <strain evidence="12 13">DSM 11827</strain>
    </source>
</reference>
<dbReference type="GO" id="GO:0006508">
    <property type="term" value="P:proteolysis"/>
    <property type="evidence" value="ECO:0007669"/>
    <property type="project" value="UniProtKB-KW"/>
</dbReference>
<protein>
    <recommendedName>
        <fullName evidence="2">ubiquitinyl hydrolase 1</fullName>
        <ecNumber evidence="2">3.4.19.12</ecNumber>
    </recommendedName>
</protein>
<evidence type="ECO:0000259" key="11">
    <source>
        <dbReference type="Pfam" id="PF20255"/>
    </source>
</evidence>
<keyword evidence="5" id="KW-0378">Hydrolase</keyword>
<dbReference type="InterPro" id="IPR022099">
    <property type="entry name" value="DUF3638"/>
</dbReference>
<evidence type="ECO:0000256" key="4">
    <source>
        <dbReference type="ARBA" id="ARBA00022786"/>
    </source>
</evidence>
<dbReference type="InterPro" id="IPR046541">
    <property type="entry name" value="DUF6606"/>
</dbReference>
<evidence type="ECO:0000256" key="6">
    <source>
        <dbReference type="ARBA" id="ARBA00022807"/>
    </source>
</evidence>
<dbReference type="OMA" id="FICETGM"/>
<dbReference type="GO" id="GO:0004843">
    <property type="term" value="F:cysteine-type deubiquitinase activity"/>
    <property type="evidence" value="ECO:0007669"/>
    <property type="project" value="UniProtKB-EC"/>
</dbReference>
<accession>G4TR11</accession>
<evidence type="ECO:0000259" key="9">
    <source>
        <dbReference type="Pfam" id="PF12340"/>
    </source>
</evidence>
<evidence type="ECO:0000313" key="12">
    <source>
        <dbReference type="EMBL" id="CCA73756.1"/>
    </source>
</evidence>
<dbReference type="PANTHER" id="PTHR13367:SF33">
    <property type="entry name" value="P-LOOP CONTAINING NUCLEOSIDE TRIPHOSPHATE HYDROLASE PROTEIN"/>
    <property type="match status" value="1"/>
</dbReference>
<keyword evidence="4" id="KW-0833">Ubl conjugation pathway</keyword>
<feature type="domain" description="DUF6606" evidence="11">
    <location>
        <begin position="15"/>
        <end position="288"/>
    </location>
</feature>
<feature type="region of interest" description="Disordered" evidence="8">
    <location>
        <begin position="1575"/>
        <end position="1594"/>
    </location>
</feature>
<keyword evidence="3" id="KW-0645">Protease</keyword>